<dbReference type="HOGENOM" id="CLU_882669_0_0_1"/>
<feature type="compositionally biased region" description="Polar residues" evidence="1">
    <location>
        <begin position="275"/>
        <end position="286"/>
    </location>
</feature>
<dbReference type="AlphaFoldDB" id="W5LZL9"/>
<keyword evidence="2" id="KW-0732">Signal</keyword>
<feature type="region of interest" description="Disordered" evidence="1">
    <location>
        <begin position="263"/>
        <end position="286"/>
    </location>
</feature>
<dbReference type="PANTHER" id="PTHR13179">
    <property type="entry name" value="DEP DOMAIN CONTAINING PROTEIN 5"/>
    <property type="match status" value="1"/>
</dbReference>
<protein>
    <submittedName>
        <fullName evidence="4">Uncharacterized LOC107079724</fullName>
    </submittedName>
</protein>
<dbReference type="Ensembl" id="ENSLOCT00000001581.1">
    <property type="protein sequence ID" value="ENSLOCP00000001576.1"/>
    <property type="gene ID" value="ENSLOCG00000001387.1"/>
</dbReference>
<dbReference type="InParanoid" id="W5LZL9"/>
<dbReference type="PANTHER" id="PTHR13179:SF8">
    <property type="entry name" value="GATOR COMPLEX PROTEIN DEPDC5"/>
    <property type="match status" value="1"/>
</dbReference>
<sequence>MCHLLLCVRLHACPPACGSCSVFACLPVICVPASALCSPACLLSASRLLLCVRLSACHLRPGFCSVFACLPVICVPAPALCSPVCLSSASRLLLCVRLPACQLLLVFCSVPQEKNSSHEVTVVLFSRTFYDAKTIEEFPEIHRGSICQDHEGRFYEDFYRVVAQNERREEWTSLLVTIKKLFIQYPVLVRLQGTEDFPRGHNSTAAEGNYLEAINLSFNVFDKHYINRNFDRTGQMSVVITPGVGVFEVDRLLMILTKQRMIDNGEDTRAPPKNPSSCPRPSDSQSLAVRSAPGFTVLSISSGLALSWREWRVSR</sequence>
<dbReference type="InterPro" id="IPR027244">
    <property type="entry name" value="IML1"/>
</dbReference>
<dbReference type="Proteomes" id="UP000018468">
    <property type="component" value="Linkage group LG20"/>
</dbReference>
<dbReference type="STRING" id="7918.ENSLOCP00000001576"/>
<evidence type="ECO:0000256" key="2">
    <source>
        <dbReference type="SAM" id="SignalP"/>
    </source>
</evidence>
<organism evidence="4 5">
    <name type="scientific">Lepisosteus oculatus</name>
    <name type="common">Spotted gar</name>
    <dbReference type="NCBI Taxonomy" id="7918"/>
    <lineage>
        <taxon>Eukaryota</taxon>
        <taxon>Metazoa</taxon>
        <taxon>Chordata</taxon>
        <taxon>Craniata</taxon>
        <taxon>Vertebrata</taxon>
        <taxon>Euteleostomi</taxon>
        <taxon>Actinopterygii</taxon>
        <taxon>Neopterygii</taxon>
        <taxon>Holostei</taxon>
        <taxon>Semionotiformes</taxon>
        <taxon>Lepisosteidae</taxon>
        <taxon>Lepisosteus</taxon>
    </lineage>
</organism>
<dbReference type="OrthoDB" id="39497at2759"/>
<accession>W5LZL9</accession>
<evidence type="ECO:0000256" key="1">
    <source>
        <dbReference type="SAM" id="MobiDB-lite"/>
    </source>
</evidence>
<evidence type="ECO:0000259" key="3">
    <source>
        <dbReference type="Pfam" id="PF12257"/>
    </source>
</evidence>
<proteinExistence type="predicted"/>
<evidence type="ECO:0000313" key="5">
    <source>
        <dbReference type="Proteomes" id="UP000018468"/>
    </source>
</evidence>
<feature type="chain" id="PRO_5004865389" evidence="2">
    <location>
        <begin position="19"/>
        <end position="315"/>
    </location>
</feature>
<reference evidence="4" key="2">
    <citation type="submission" date="2025-08" db="UniProtKB">
        <authorList>
            <consortium name="Ensembl"/>
        </authorList>
    </citation>
    <scope>IDENTIFICATION</scope>
</reference>
<dbReference type="EMBL" id="AHAT01028877">
    <property type="status" value="NOT_ANNOTATED_CDS"/>
    <property type="molecule type" value="Genomic_DNA"/>
</dbReference>
<dbReference type="Pfam" id="PF12257">
    <property type="entry name" value="IML1"/>
    <property type="match status" value="1"/>
</dbReference>
<dbReference type="KEGG" id="loc:107079724"/>
<reference evidence="5" key="1">
    <citation type="submission" date="2011-12" db="EMBL/GenBank/DDBJ databases">
        <title>The Draft Genome of Lepisosteus oculatus.</title>
        <authorList>
            <consortium name="The Broad Institute Genome Assembly &amp; Analysis Group"/>
            <consortium name="Computational R&amp;D Group"/>
            <consortium name="and Sequencing Platform"/>
            <person name="Di Palma F."/>
            <person name="Alfoldi J."/>
            <person name="Johnson J."/>
            <person name="Berlin A."/>
            <person name="Gnerre S."/>
            <person name="Jaffe D."/>
            <person name="MacCallum I."/>
            <person name="Young S."/>
            <person name="Walker B.J."/>
            <person name="Lander E.S."/>
            <person name="Lindblad-Toh K."/>
        </authorList>
    </citation>
    <scope>NUCLEOTIDE SEQUENCE [LARGE SCALE GENOMIC DNA]</scope>
</reference>
<dbReference type="eggNOG" id="KOG3572">
    <property type="taxonomic scope" value="Eukaryota"/>
</dbReference>
<keyword evidence="5" id="KW-1185">Reference proteome</keyword>
<dbReference type="GO" id="GO:0005096">
    <property type="term" value="F:GTPase activator activity"/>
    <property type="evidence" value="ECO:0007669"/>
    <property type="project" value="InterPro"/>
</dbReference>
<dbReference type="GeneTree" id="ENSGT00390000016559"/>
<reference evidence="4" key="3">
    <citation type="submission" date="2025-09" db="UniProtKB">
        <authorList>
            <consortium name="Ensembl"/>
        </authorList>
    </citation>
    <scope>IDENTIFICATION</scope>
</reference>
<dbReference type="Bgee" id="ENSLOCG00000001387">
    <property type="expression patterns" value="Expressed in testis and 12 other cell types or tissues"/>
</dbReference>
<name>W5LZL9_LEPOC</name>
<feature type="signal peptide" evidence="2">
    <location>
        <begin position="1"/>
        <end position="18"/>
    </location>
</feature>
<feature type="domain" description="Vacuolar membrane-associated protein Iml1 N-terminal" evidence="3">
    <location>
        <begin position="113"/>
        <end position="265"/>
    </location>
</feature>
<evidence type="ECO:0000313" key="4">
    <source>
        <dbReference type="Ensembl" id="ENSLOCP00000001576.1"/>
    </source>
</evidence>
<dbReference type="InterPro" id="IPR048255">
    <property type="entry name" value="IML1_N"/>
</dbReference>